<accession>A0AAU7FBS6</accession>
<sequence length="69" mass="8067">MDVQLGERVQPWLSNDAGQLIEDLAERLDFTVRDTSLKFAEIRLRAAREDQIPEVWCYHPWFGGYGELD</sequence>
<name>A0AAU7FBS6_9NEIS</name>
<dbReference type="KEGG" id="cmav:ABHF33_03515"/>
<dbReference type="AlphaFoldDB" id="A0AAU7FBS6"/>
<gene>
    <name evidence="1" type="ORF">ABHF33_03515</name>
</gene>
<organism evidence="1">
    <name type="scientific">Chitinibacter mangrovi</name>
    <dbReference type="NCBI Taxonomy" id="3153927"/>
    <lineage>
        <taxon>Bacteria</taxon>
        <taxon>Pseudomonadati</taxon>
        <taxon>Pseudomonadota</taxon>
        <taxon>Betaproteobacteria</taxon>
        <taxon>Neisseriales</taxon>
        <taxon>Chitinibacteraceae</taxon>
        <taxon>Chitinibacter</taxon>
    </lineage>
</organism>
<proteinExistence type="predicted"/>
<evidence type="ECO:0000313" key="1">
    <source>
        <dbReference type="EMBL" id="XBM01372.1"/>
    </source>
</evidence>
<reference evidence="1" key="1">
    <citation type="submission" date="2024-05" db="EMBL/GenBank/DDBJ databases">
        <authorList>
            <person name="Yang L."/>
            <person name="Pan L."/>
        </authorList>
    </citation>
    <scope>NUCLEOTIDE SEQUENCE</scope>
    <source>
        <strain evidence="1">FCG-7</strain>
    </source>
</reference>
<dbReference type="RefSeq" id="WP_348945671.1">
    <property type="nucleotide sequence ID" value="NZ_CP157355.1"/>
</dbReference>
<dbReference type="EMBL" id="CP157355">
    <property type="protein sequence ID" value="XBM01372.1"/>
    <property type="molecule type" value="Genomic_DNA"/>
</dbReference>
<protein>
    <submittedName>
        <fullName evidence="1">Uncharacterized protein</fullName>
    </submittedName>
</protein>